<dbReference type="EMBL" id="JAWDGP010000571">
    <property type="protein sequence ID" value="KAK3799431.1"/>
    <property type="molecule type" value="Genomic_DNA"/>
</dbReference>
<evidence type="ECO:0000313" key="3">
    <source>
        <dbReference type="Proteomes" id="UP001283361"/>
    </source>
</evidence>
<sequence>MILHIPSFTVKEIVTAIYSVIQLPFGSAVKTWYIRQSEGVFGELPAVPIPIGNTRGSTVSLVVALRSLVPSQDPLRDGKESKRHATMSKDSVSFSPPPVLFRGAGERPDHFANMYSTKA</sequence>
<accession>A0AAE1B5Q7</accession>
<reference evidence="2" key="1">
    <citation type="journal article" date="2023" name="G3 (Bethesda)">
        <title>A reference genome for the long-term kleptoplast-retaining sea slug Elysia crispata morphotype clarki.</title>
        <authorList>
            <person name="Eastman K.E."/>
            <person name="Pendleton A.L."/>
            <person name="Shaikh M.A."/>
            <person name="Suttiyut T."/>
            <person name="Ogas R."/>
            <person name="Tomko P."/>
            <person name="Gavelis G."/>
            <person name="Widhalm J.R."/>
            <person name="Wisecaver J.H."/>
        </authorList>
    </citation>
    <scope>NUCLEOTIDE SEQUENCE</scope>
    <source>
        <strain evidence="2">ECLA1</strain>
    </source>
</reference>
<feature type="region of interest" description="Disordered" evidence="1">
    <location>
        <begin position="73"/>
        <end position="107"/>
    </location>
</feature>
<name>A0AAE1B5Q7_9GAST</name>
<comment type="caution">
    <text evidence="2">The sequence shown here is derived from an EMBL/GenBank/DDBJ whole genome shotgun (WGS) entry which is preliminary data.</text>
</comment>
<gene>
    <name evidence="2" type="ORF">RRG08_009974</name>
</gene>
<keyword evidence="3" id="KW-1185">Reference proteome</keyword>
<proteinExistence type="predicted"/>
<dbReference type="Proteomes" id="UP001283361">
    <property type="component" value="Unassembled WGS sequence"/>
</dbReference>
<protein>
    <submittedName>
        <fullName evidence="2">Uncharacterized protein</fullName>
    </submittedName>
</protein>
<dbReference type="AlphaFoldDB" id="A0AAE1B5Q7"/>
<evidence type="ECO:0000313" key="2">
    <source>
        <dbReference type="EMBL" id="KAK3799431.1"/>
    </source>
</evidence>
<evidence type="ECO:0000256" key="1">
    <source>
        <dbReference type="SAM" id="MobiDB-lite"/>
    </source>
</evidence>
<organism evidence="2 3">
    <name type="scientific">Elysia crispata</name>
    <name type="common">lettuce slug</name>
    <dbReference type="NCBI Taxonomy" id="231223"/>
    <lineage>
        <taxon>Eukaryota</taxon>
        <taxon>Metazoa</taxon>
        <taxon>Spiralia</taxon>
        <taxon>Lophotrochozoa</taxon>
        <taxon>Mollusca</taxon>
        <taxon>Gastropoda</taxon>
        <taxon>Heterobranchia</taxon>
        <taxon>Euthyneura</taxon>
        <taxon>Panpulmonata</taxon>
        <taxon>Sacoglossa</taxon>
        <taxon>Placobranchoidea</taxon>
        <taxon>Plakobranchidae</taxon>
        <taxon>Elysia</taxon>
    </lineage>
</organism>